<reference evidence="1 2" key="1">
    <citation type="submission" date="2021-11" db="EMBL/GenBank/DDBJ databases">
        <title>Black yeast isolated from Biological Soil Crust.</title>
        <authorList>
            <person name="Kurbessoian T."/>
        </authorList>
    </citation>
    <scope>NUCLEOTIDE SEQUENCE [LARGE SCALE GENOMIC DNA]</scope>
    <source>
        <strain evidence="1 2">CCFEE 5522</strain>
    </source>
</reference>
<sequence length="180" mass="20315">MVVTYMGVLRPGFLVSHVKVTPYVHTSYIHRETIKDNKPDGGTVFIHAGATYEDVHLELQLLAVFAFPELNVTGAKVTGTIVILHLGDELWVHPLRTDWEEARDWLERKGAKVRFEFEAEKASRPTGVPREPLDCMRCIKAVVGKLRGIGTLFKLTAAKPDRILERKTHEDEKTISRSAD</sequence>
<keyword evidence="2" id="KW-1185">Reference proteome</keyword>
<dbReference type="AlphaFoldDB" id="A0AAV9JZL7"/>
<evidence type="ECO:0000313" key="1">
    <source>
        <dbReference type="EMBL" id="KAK4550830.1"/>
    </source>
</evidence>
<organism evidence="1 2">
    <name type="scientific">Oleoguttula mirabilis</name>
    <dbReference type="NCBI Taxonomy" id="1507867"/>
    <lineage>
        <taxon>Eukaryota</taxon>
        <taxon>Fungi</taxon>
        <taxon>Dikarya</taxon>
        <taxon>Ascomycota</taxon>
        <taxon>Pezizomycotina</taxon>
        <taxon>Dothideomycetes</taxon>
        <taxon>Dothideomycetidae</taxon>
        <taxon>Mycosphaerellales</taxon>
        <taxon>Teratosphaeriaceae</taxon>
        <taxon>Oleoguttula</taxon>
    </lineage>
</organism>
<proteinExistence type="predicted"/>
<dbReference type="Proteomes" id="UP001324427">
    <property type="component" value="Unassembled WGS sequence"/>
</dbReference>
<protein>
    <submittedName>
        <fullName evidence="1">Uncharacterized protein</fullName>
    </submittedName>
</protein>
<dbReference type="EMBL" id="JAVFHQ010000001">
    <property type="protein sequence ID" value="KAK4550830.1"/>
    <property type="molecule type" value="Genomic_DNA"/>
</dbReference>
<gene>
    <name evidence="1" type="ORF">LTR36_000410</name>
</gene>
<comment type="caution">
    <text evidence="1">The sequence shown here is derived from an EMBL/GenBank/DDBJ whole genome shotgun (WGS) entry which is preliminary data.</text>
</comment>
<name>A0AAV9JZL7_9PEZI</name>
<evidence type="ECO:0000313" key="2">
    <source>
        <dbReference type="Proteomes" id="UP001324427"/>
    </source>
</evidence>
<accession>A0AAV9JZL7</accession>